<dbReference type="PANTHER" id="PTHR28584">
    <property type="entry name" value="FAMILY WITH SEQUENCE SIMILARITY 228 MEMBER A"/>
    <property type="match status" value="1"/>
</dbReference>
<name>A0A3B4UDL5_SERDU</name>
<reference evidence="3" key="2">
    <citation type="submission" date="2025-09" db="UniProtKB">
        <authorList>
            <consortium name="Ensembl"/>
        </authorList>
    </citation>
    <scope>IDENTIFICATION</scope>
</reference>
<dbReference type="STRING" id="41447.ENSSDUP00000016751"/>
<reference evidence="3" key="1">
    <citation type="submission" date="2025-08" db="UniProtKB">
        <authorList>
            <consortium name="Ensembl"/>
        </authorList>
    </citation>
    <scope>IDENTIFICATION</scope>
</reference>
<feature type="region of interest" description="Disordered" evidence="2">
    <location>
        <begin position="1"/>
        <end position="28"/>
    </location>
</feature>
<keyword evidence="4" id="KW-1185">Reference proteome</keyword>
<comment type="similarity">
    <text evidence="1">Belongs to the FAM228 family.</text>
</comment>
<sequence>MPRSSSGRVRAGKRDEASPSGSQPGAEQDWLSHTSLRHLQVVHSSTNMHTQREGYFSYCMCCHLDKDGGGKSTDVTQLRRRELLHKRWTERVWFPLQRRVEEHVSSCSTLEVKRRQSLYSRYLQHCNTKGFVFLETYDLKEYNPFLLNIKKPQYFKVIFDSLHLQLHQRREEKRTARSCEAGIWVFCFF</sequence>
<protein>
    <submittedName>
        <fullName evidence="3">Uncharacterized protein</fullName>
    </submittedName>
</protein>
<proteinExistence type="inferred from homology"/>
<dbReference type="Proteomes" id="UP000261420">
    <property type="component" value="Unplaced"/>
</dbReference>
<evidence type="ECO:0000313" key="3">
    <source>
        <dbReference type="Ensembl" id="ENSSDUP00000016751.1"/>
    </source>
</evidence>
<organism evidence="3 4">
    <name type="scientific">Seriola dumerili</name>
    <name type="common">Greater amberjack</name>
    <name type="synonym">Caranx dumerili</name>
    <dbReference type="NCBI Taxonomy" id="41447"/>
    <lineage>
        <taxon>Eukaryota</taxon>
        <taxon>Metazoa</taxon>
        <taxon>Chordata</taxon>
        <taxon>Craniata</taxon>
        <taxon>Vertebrata</taxon>
        <taxon>Euteleostomi</taxon>
        <taxon>Actinopterygii</taxon>
        <taxon>Neopterygii</taxon>
        <taxon>Teleostei</taxon>
        <taxon>Neoteleostei</taxon>
        <taxon>Acanthomorphata</taxon>
        <taxon>Carangaria</taxon>
        <taxon>Carangiformes</taxon>
        <taxon>Carangidae</taxon>
        <taxon>Seriola</taxon>
    </lineage>
</organism>
<dbReference type="InterPro" id="IPR040046">
    <property type="entry name" value="FAM228"/>
</dbReference>
<evidence type="ECO:0000256" key="2">
    <source>
        <dbReference type="SAM" id="MobiDB-lite"/>
    </source>
</evidence>
<dbReference type="AlphaFoldDB" id="A0A3B4UDL5"/>
<dbReference type="Ensembl" id="ENSSDUT00000017057.1">
    <property type="protein sequence ID" value="ENSSDUP00000016751.1"/>
    <property type="gene ID" value="ENSSDUG00000012233.1"/>
</dbReference>
<evidence type="ECO:0000313" key="4">
    <source>
        <dbReference type="Proteomes" id="UP000261420"/>
    </source>
</evidence>
<dbReference type="PANTHER" id="PTHR28584:SF1">
    <property type="entry name" value="PROTEIN FAM228B"/>
    <property type="match status" value="1"/>
</dbReference>
<dbReference type="GeneTree" id="ENSGT00940000171406"/>
<evidence type="ECO:0000256" key="1">
    <source>
        <dbReference type="ARBA" id="ARBA00007753"/>
    </source>
</evidence>
<accession>A0A3B4UDL5</accession>